<evidence type="ECO:0000313" key="13">
    <source>
        <dbReference type="EMBL" id="KAH9528622.1"/>
    </source>
</evidence>
<sequence length="335" mass="40194">MTTDDFYQDFLNSFSEFDADFKNNDDNCDESSSSSSNKIDNDWIDKFFGRRPGVLRKDFTIHLEQKFLEHCKDGDPFDEFKIADCSILDRISDRFICEKCHHSRLYYCYTCFIISPELIGKIPMIRLPIKIDIIKHPQELNGKSTSTHAMILTTPPKDVRIFTYPDMPNDWHDLNKIFLLFPKPGSQTVQEFLQNYYHHHHNDDEQQQHCLSAEFPIERIVVIDSTWQQTKKILRNVRIQQLKTLIIDSKQTMFWRYQRGRPMNHLSTIEAIYYLLIQIHMTMFDLFNNHHDHDHHDHCHMNVNETFTTEYNGQYDNLLFFFKHTFNLIKNRYHL</sequence>
<evidence type="ECO:0000313" key="14">
    <source>
        <dbReference type="Proteomes" id="UP000790347"/>
    </source>
</evidence>
<dbReference type="Proteomes" id="UP000790347">
    <property type="component" value="Unassembled WGS sequence"/>
</dbReference>
<comment type="function">
    <text evidence="7">Catalyzes the formation of 3-(3-amino-3-carboxypropyl)uridine (acp3U) at position 20 in the D-loop of several cytoplasmic tRNAs (acp3U(20)).</text>
</comment>
<evidence type="ECO:0000256" key="2">
    <source>
        <dbReference type="ARBA" id="ARBA00012386"/>
    </source>
</evidence>
<accession>A0A922IAW1</accession>
<dbReference type="AlphaFoldDB" id="A0A922IAW1"/>
<dbReference type="GO" id="GO:0006400">
    <property type="term" value="P:tRNA modification"/>
    <property type="evidence" value="ECO:0007669"/>
    <property type="project" value="TreeGrafter"/>
</dbReference>
<evidence type="ECO:0000256" key="8">
    <source>
        <dbReference type="ARBA" id="ARBA00038290"/>
    </source>
</evidence>
<dbReference type="PANTHER" id="PTHR15627:SF8">
    <property type="entry name" value="TRNA-URIDINE AMINOCARBOXYPROPYLTRANSFERASE 1"/>
    <property type="match status" value="1"/>
</dbReference>
<evidence type="ECO:0000256" key="10">
    <source>
        <dbReference type="ARBA" id="ARBA00042508"/>
    </source>
</evidence>
<keyword evidence="3" id="KW-0808">Transferase</keyword>
<keyword evidence="5" id="KW-0819">tRNA processing</keyword>
<protein>
    <recommendedName>
        <fullName evidence="9">tRNA-uridine aminocarboxypropyltransferase 1</fullName>
        <ecNumber evidence="2">2.5.1.25</ecNumber>
    </recommendedName>
    <alternativeName>
        <fullName evidence="10">DTW domain-containing protein 1</fullName>
    </alternativeName>
</protein>
<organism evidence="13 14">
    <name type="scientific">Dermatophagoides farinae</name>
    <name type="common">American house dust mite</name>
    <dbReference type="NCBI Taxonomy" id="6954"/>
    <lineage>
        <taxon>Eukaryota</taxon>
        <taxon>Metazoa</taxon>
        <taxon>Ecdysozoa</taxon>
        <taxon>Arthropoda</taxon>
        <taxon>Chelicerata</taxon>
        <taxon>Arachnida</taxon>
        <taxon>Acari</taxon>
        <taxon>Acariformes</taxon>
        <taxon>Sarcoptiformes</taxon>
        <taxon>Astigmata</taxon>
        <taxon>Psoroptidia</taxon>
        <taxon>Analgoidea</taxon>
        <taxon>Pyroglyphidae</taxon>
        <taxon>Dermatophagoidinae</taxon>
        <taxon>Dermatophagoides</taxon>
    </lineage>
</organism>
<dbReference type="GO" id="GO:0005634">
    <property type="term" value="C:nucleus"/>
    <property type="evidence" value="ECO:0007669"/>
    <property type="project" value="UniProtKB-SubCell"/>
</dbReference>
<name>A0A922IAW1_DERFA</name>
<evidence type="ECO:0000256" key="4">
    <source>
        <dbReference type="ARBA" id="ARBA00022691"/>
    </source>
</evidence>
<comment type="subcellular location">
    <subcellularLocation>
        <location evidence="1">Nucleus</location>
    </subcellularLocation>
</comment>
<comment type="catalytic activity">
    <reaction evidence="11">
        <text>a uridine in tRNA + S-adenosyl-L-methionine = a 3-[(3S)-3-amino-3-carboxypropyl]uridine in tRNA + S-methyl-5'-thioadenosine + H(+)</text>
        <dbReference type="Rhea" id="RHEA:62432"/>
        <dbReference type="Rhea" id="RHEA-COMP:13339"/>
        <dbReference type="Rhea" id="RHEA-COMP:16092"/>
        <dbReference type="ChEBI" id="CHEBI:15378"/>
        <dbReference type="ChEBI" id="CHEBI:17509"/>
        <dbReference type="ChEBI" id="CHEBI:59789"/>
        <dbReference type="ChEBI" id="CHEBI:65315"/>
        <dbReference type="ChEBI" id="CHEBI:82930"/>
        <dbReference type="EC" id="2.5.1.25"/>
    </reaction>
</comment>
<keyword evidence="14" id="KW-1185">Reference proteome</keyword>
<evidence type="ECO:0000256" key="7">
    <source>
        <dbReference type="ARBA" id="ARBA00037050"/>
    </source>
</evidence>
<evidence type="ECO:0000259" key="12">
    <source>
        <dbReference type="SMART" id="SM01144"/>
    </source>
</evidence>
<proteinExistence type="inferred from homology"/>
<dbReference type="EMBL" id="ASGP02000001">
    <property type="protein sequence ID" value="KAH9528622.1"/>
    <property type="molecule type" value="Genomic_DNA"/>
</dbReference>
<dbReference type="Pfam" id="PF03942">
    <property type="entry name" value="DTW"/>
    <property type="match status" value="1"/>
</dbReference>
<evidence type="ECO:0000256" key="5">
    <source>
        <dbReference type="ARBA" id="ARBA00022694"/>
    </source>
</evidence>
<dbReference type="SMART" id="SM01144">
    <property type="entry name" value="DTW"/>
    <property type="match status" value="1"/>
</dbReference>
<keyword evidence="4" id="KW-0949">S-adenosyl-L-methionine</keyword>
<keyword evidence="6" id="KW-0539">Nucleus</keyword>
<evidence type="ECO:0000256" key="9">
    <source>
        <dbReference type="ARBA" id="ARBA00039242"/>
    </source>
</evidence>
<feature type="domain" description="DTW" evidence="12">
    <location>
        <begin position="104"/>
        <end position="334"/>
    </location>
</feature>
<comment type="similarity">
    <text evidence="8">Belongs to the TDD superfamily. DTWD1 family.</text>
</comment>
<dbReference type="InterPro" id="IPR051521">
    <property type="entry name" value="tRNA_Mod/Golgi_Maint"/>
</dbReference>
<dbReference type="GO" id="GO:0016432">
    <property type="term" value="F:tRNA-uridine aminocarboxypropyltransferase activity"/>
    <property type="evidence" value="ECO:0007669"/>
    <property type="project" value="UniProtKB-EC"/>
</dbReference>
<evidence type="ECO:0000256" key="1">
    <source>
        <dbReference type="ARBA" id="ARBA00004123"/>
    </source>
</evidence>
<dbReference type="InterPro" id="IPR005636">
    <property type="entry name" value="DTW"/>
</dbReference>
<dbReference type="PANTHER" id="PTHR15627">
    <property type="entry name" value="NATURAL KILLER CELL-SPECIFIC ANTIGEN KLIP1"/>
    <property type="match status" value="1"/>
</dbReference>
<evidence type="ECO:0000256" key="6">
    <source>
        <dbReference type="ARBA" id="ARBA00023242"/>
    </source>
</evidence>
<evidence type="ECO:0000256" key="3">
    <source>
        <dbReference type="ARBA" id="ARBA00022679"/>
    </source>
</evidence>
<reference evidence="13" key="1">
    <citation type="submission" date="2013-05" db="EMBL/GenBank/DDBJ databases">
        <authorList>
            <person name="Yim A.K.Y."/>
            <person name="Chan T.F."/>
            <person name="Ji K.M."/>
            <person name="Liu X.Y."/>
            <person name="Zhou J.W."/>
            <person name="Li R.Q."/>
            <person name="Yang K.Y."/>
            <person name="Li J."/>
            <person name="Li M."/>
            <person name="Law P.T.W."/>
            <person name="Wu Y.L."/>
            <person name="Cai Z.L."/>
            <person name="Qin H."/>
            <person name="Bao Y."/>
            <person name="Leung R.K.K."/>
            <person name="Ng P.K.S."/>
            <person name="Zou J."/>
            <person name="Zhong X.J."/>
            <person name="Ran P.X."/>
            <person name="Zhong N.S."/>
            <person name="Liu Z.G."/>
            <person name="Tsui S.K.W."/>
        </authorList>
    </citation>
    <scope>NUCLEOTIDE SEQUENCE</scope>
    <source>
        <strain evidence="13">Derf</strain>
        <tissue evidence="13">Whole organism</tissue>
    </source>
</reference>
<dbReference type="EC" id="2.5.1.25" evidence="2"/>
<comment type="caution">
    <text evidence="13">The sequence shown here is derived from an EMBL/GenBank/DDBJ whole genome shotgun (WGS) entry which is preliminary data.</text>
</comment>
<gene>
    <name evidence="13" type="primary">DTWD1</name>
    <name evidence="13" type="ORF">DERF_002547</name>
</gene>
<evidence type="ECO:0000256" key="11">
    <source>
        <dbReference type="ARBA" id="ARBA00048718"/>
    </source>
</evidence>
<reference evidence="13" key="2">
    <citation type="journal article" date="2022" name="Res Sq">
        <title>Comparative Genomics Reveals Insights into the Divergent Evolution of Astigmatic Mites and Household Pest Adaptations.</title>
        <authorList>
            <person name="Xiong Q."/>
            <person name="Wan A.T.-Y."/>
            <person name="Liu X.-Y."/>
            <person name="Fung C.S.-H."/>
            <person name="Xiao X."/>
            <person name="Malainual N."/>
            <person name="Hou J."/>
            <person name="Wang L."/>
            <person name="Wang M."/>
            <person name="Yang K."/>
            <person name="Cui Y."/>
            <person name="Leung E."/>
            <person name="Nong W."/>
            <person name="Shin S.-K."/>
            <person name="Au S."/>
            <person name="Jeong K.Y."/>
            <person name="Chew F.T."/>
            <person name="Hui J."/>
            <person name="Leung T.F."/>
            <person name="Tungtrongchitr A."/>
            <person name="Zhong N."/>
            <person name="Liu Z."/>
            <person name="Tsui S."/>
        </authorList>
    </citation>
    <scope>NUCLEOTIDE SEQUENCE</scope>
    <source>
        <strain evidence="13">Derf</strain>
        <tissue evidence="13">Whole organism</tissue>
    </source>
</reference>